<dbReference type="EMBL" id="UYSL01028386">
    <property type="protein sequence ID" value="VDL87497.1"/>
    <property type="molecule type" value="Genomic_DNA"/>
</dbReference>
<evidence type="ECO:0000313" key="3">
    <source>
        <dbReference type="WBParaSite" id="NBR_0002257101-mRNA-1"/>
    </source>
</evidence>
<evidence type="ECO:0000313" key="2">
    <source>
        <dbReference type="Proteomes" id="UP000271162"/>
    </source>
</evidence>
<dbReference type="AlphaFoldDB" id="A0A0N4YZ99"/>
<reference evidence="3" key="1">
    <citation type="submission" date="2017-02" db="UniProtKB">
        <authorList>
            <consortium name="WormBaseParasite"/>
        </authorList>
    </citation>
    <scope>IDENTIFICATION</scope>
</reference>
<evidence type="ECO:0000313" key="1">
    <source>
        <dbReference type="EMBL" id="VDL87497.1"/>
    </source>
</evidence>
<reference evidence="1 2" key="2">
    <citation type="submission" date="2018-11" db="EMBL/GenBank/DDBJ databases">
        <authorList>
            <consortium name="Pathogen Informatics"/>
        </authorList>
    </citation>
    <scope>NUCLEOTIDE SEQUENCE [LARGE SCALE GENOMIC DNA]</scope>
</reference>
<name>A0A0N4YZ99_NIPBR</name>
<accession>A0A0N4YZ99</accession>
<dbReference type="WBParaSite" id="NBR_0002257101-mRNA-1">
    <property type="protein sequence ID" value="NBR_0002257101-mRNA-1"/>
    <property type="gene ID" value="NBR_0002257101"/>
</dbReference>
<sequence length="31" mass="3084">MTAPAFISIKTSSIPNAGMGAFAEACIPKSA</sequence>
<dbReference type="Proteomes" id="UP000271162">
    <property type="component" value="Unassembled WGS sequence"/>
</dbReference>
<proteinExistence type="predicted"/>
<protein>
    <submittedName>
        <fullName evidence="1 3">Uncharacterized protein</fullName>
    </submittedName>
</protein>
<gene>
    <name evidence="1" type="ORF">NBR_LOCUS22572</name>
</gene>
<keyword evidence="2" id="KW-1185">Reference proteome</keyword>
<dbReference type="InterPro" id="IPR046341">
    <property type="entry name" value="SET_dom_sf"/>
</dbReference>
<dbReference type="Gene3D" id="2.170.270.10">
    <property type="entry name" value="SET domain"/>
    <property type="match status" value="1"/>
</dbReference>
<organism evidence="3">
    <name type="scientific">Nippostrongylus brasiliensis</name>
    <name type="common">Rat hookworm</name>
    <dbReference type="NCBI Taxonomy" id="27835"/>
    <lineage>
        <taxon>Eukaryota</taxon>
        <taxon>Metazoa</taxon>
        <taxon>Ecdysozoa</taxon>
        <taxon>Nematoda</taxon>
        <taxon>Chromadorea</taxon>
        <taxon>Rhabditida</taxon>
        <taxon>Rhabditina</taxon>
        <taxon>Rhabditomorpha</taxon>
        <taxon>Strongyloidea</taxon>
        <taxon>Heligmosomidae</taxon>
        <taxon>Nippostrongylus</taxon>
    </lineage>
</organism>